<keyword evidence="4" id="KW-0804">Transcription</keyword>
<name>A0ABT5GF03_9MICO</name>
<evidence type="ECO:0000259" key="5">
    <source>
        <dbReference type="PROSITE" id="PS50931"/>
    </source>
</evidence>
<dbReference type="Proteomes" id="UP001150259">
    <property type="component" value="Unassembled WGS sequence"/>
</dbReference>
<evidence type="ECO:0000313" key="7">
    <source>
        <dbReference type="Proteomes" id="UP001150259"/>
    </source>
</evidence>
<dbReference type="Gene3D" id="3.40.190.290">
    <property type="match status" value="1"/>
</dbReference>
<evidence type="ECO:0000256" key="3">
    <source>
        <dbReference type="ARBA" id="ARBA00023125"/>
    </source>
</evidence>
<keyword evidence="7" id="KW-1185">Reference proteome</keyword>
<evidence type="ECO:0000256" key="4">
    <source>
        <dbReference type="ARBA" id="ARBA00023163"/>
    </source>
</evidence>
<proteinExistence type="inferred from homology"/>
<dbReference type="PANTHER" id="PTHR30419">
    <property type="entry name" value="HTH-TYPE TRANSCRIPTIONAL REGULATOR YBHD"/>
    <property type="match status" value="1"/>
</dbReference>
<organism evidence="6 7">
    <name type="scientific">Intrasporangium calvum</name>
    <dbReference type="NCBI Taxonomy" id="53358"/>
    <lineage>
        <taxon>Bacteria</taxon>
        <taxon>Bacillati</taxon>
        <taxon>Actinomycetota</taxon>
        <taxon>Actinomycetes</taxon>
        <taxon>Micrococcales</taxon>
        <taxon>Intrasporangiaceae</taxon>
        <taxon>Intrasporangium</taxon>
    </lineage>
</organism>
<comment type="similarity">
    <text evidence="1">Belongs to the LysR transcriptional regulatory family.</text>
</comment>
<dbReference type="InterPro" id="IPR000847">
    <property type="entry name" value="LysR_HTH_N"/>
</dbReference>
<dbReference type="InterPro" id="IPR050950">
    <property type="entry name" value="HTH-type_LysR_regulators"/>
</dbReference>
<reference evidence="6 7" key="1">
    <citation type="submission" date="2022-11" db="EMBL/GenBank/DDBJ databases">
        <title>Anaerobic phenanthrene biodegradation by a DNRA strain PheN6.</title>
        <authorList>
            <person name="Zhang Z."/>
        </authorList>
    </citation>
    <scope>NUCLEOTIDE SEQUENCE [LARGE SCALE GENOMIC DNA]</scope>
    <source>
        <strain evidence="6 7">PheN6</strain>
    </source>
</reference>
<evidence type="ECO:0000256" key="1">
    <source>
        <dbReference type="ARBA" id="ARBA00009437"/>
    </source>
</evidence>
<dbReference type="RefSeq" id="WP_272461393.1">
    <property type="nucleotide sequence ID" value="NZ_JAPFQL010000019.1"/>
</dbReference>
<dbReference type="InterPro" id="IPR005119">
    <property type="entry name" value="LysR_subst-bd"/>
</dbReference>
<dbReference type="Pfam" id="PF03466">
    <property type="entry name" value="LysR_substrate"/>
    <property type="match status" value="1"/>
</dbReference>
<dbReference type="InterPro" id="IPR036390">
    <property type="entry name" value="WH_DNA-bd_sf"/>
</dbReference>
<dbReference type="PROSITE" id="PS50931">
    <property type="entry name" value="HTH_LYSR"/>
    <property type="match status" value="1"/>
</dbReference>
<dbReference type="SUPFAM" id="SSF46785">
    <property type="entry name" value="Winged helix' DNA-binding domain"/>
    <property type="match status" value="1"/>
</dbReference>
<keyword evidence="2" id="KW-0805">Transcription regulation</keyword>
<dbReference type="SUPFAM" id="SSF53850">
    <property type="entry name" value="Periplasmic binding protein-like II"/>
    <property type="match status" value="1"/>
</dbReference>
<dbReference type="InterPro" id="IPR036388">
    <property type="entry name" value="WH-like_DNA-bd_sf"/>
</dbReference>
<sequence length="301" mass="32343">MDVRQLRYFLAIVDAGGVTRAAEQLFVSQPSLSQALNSLETELGVPLFHRVGRRLVLSEAGRDLIGAARTVLRDLDAARALVDAHRGVRSGRLDLVTMPSPGIEPLASLTASFLREHPGVTLNVGAAFTPEEAVDAIEKGSAEVALVGSREPLHARGLRVVHLDEQPLVLVVARGAAVFDGRTMISRDHLAGQPVVASQRGSLMRWFVDDLAARGTSAHLVVEVAHRTSILPLVDAGVGHAVLPEAWRPLAERLGLVVLPIEPHSVLRISLVHRHSGLTPVATAFLETARRLRNDAANLHI</sequence>
<keyword evidence="3" id="KW-0238">DNA-binding</keyword>
<dbReference type="EMBL" id="JAPFQL010000019">
    <property type="protein sequence ID" value="MDC5696818.1"/>
    <property type="molecule type" value="Genomic_DNA"/>
</dbReference>
<dbReference type="Gene3D" id="1.10.10.10">
    <property type="entry name" value="Winged helix-like DNA-binding domain superfamily/Winged helix DNA-binding domain"/>
    <property type="match status" value="1"/>
</dbReference>
<feature type="domain" description="HTH lysR-type" evidence="5">
    <location>
        <begin position="1"/>
        <end position="58"/>
    </location>
</feature>
<dbReference type="PRINTS" id="PR00039">
    <property type="entry name" value="HTHLYSR"/>
</dbReference>
<evidence type="ECO:0000256" key="2">
    <source>
        <dbReference type="ARBA" id="ARBA00023015"/>
    </source>
</evidence>
<comment type="caution">
    <text evidence="6">The sequence shown here is derived from an EMBL/GenBank/DDBJ whole genome shotgun (WGS) entry which is preliminary data.</text>
</comment>
<dbReference type="CDD" id="cd05466">
    <property type="entry name" value="PBP2_LTTR_substrate"/>
    <property type="match status" value="1"/>
</dbReference>
<accession>A0ABT5GF03</accession>
<evidence type="ECO:0000313" key="6">
    <source>
        <dbReference type="EMBL" id="MDC5696818.1"/>
    </source>
</evidence>
<dbReference type="Pfam" id="PF00126">
    <property type="entry name" value="HTH_1"/>
    <property type="match status" value="1"/>
</dbReference>
<protein>
    <submittedName>
        <fullName evidence="6">LysR family transcriptional regulator</fullName>
    </submittedName>
</protein>
<gene>
    <name evidence="6" type="ORF">OO014_06070</name>
</gene>